<accession>A0ABR3G4D9</accession>
<gene>
    <name evidence="1" type="ORF">Q9L58_010329</name>
</gene>
<dbReference type="Proteomes" id="UP001447188">
    <property type="component" value="Unassembled WGS sequence"/>
</dbReference>
<protein>
    <submittedName>
        <fullName evidence="1">Uncharacterized protein</fullName>
    </submittedName>
</protein>
<name>A0ABR3G4D9_9PEZI</name>
<sequence length="175" mass="19938">MSDNESNPNHIPTSAKQLTGKDIYRKWRFEAEFTLQYYRTLDIVNGTATAPTHSGSLPSDGNDPGYQSSLKAYKQANRKQEDITNWAVSFILNNIDEDVKDVIPQDGNPAMLWKGLEEQFDLQTVSTLFITFATLTSLQYSPQRPLNDHLVTYANIWQTVFHGLIVATWDLLIFH</sequence>
<dbReference type="EMBL" id="JBBBZM010000371">
    <property type="protein sequence ID" value="KAL0630816.1"/>
    <property type="molecule type" value="Genomic_DNA"/>
</dbReference>
<comment type="caution">
    <text evidence="1">The sequence shown here is derived from an EMBL/GenBank/DDBJ whole genome shotgun (WGS) entry which is preliminary data.</text>
</comment>
<organism evidence="1 2">
    <name type="scientific">Discina gigas</name>
    <dbReference type="NCBI Taxonomy" id="1032678"/>
    <lineage>
        <taxon>Eukaryota</taxon>
        <taxon>Fungi</taxon>
        <taxon>Dikarya</taxon>
        <taxon>Ascomycota</taxon>
        <taxon>Pezizomycotina</taxon>
        <taxon>Pezizomycetes</taxon>
        <taxon>Pezizales</taxon>
        <taxon>Discinaceae</taxon>
        <taxon>Discina</taxon>
    </lineage>
</organism>
<proteinExistence type="predicted"/>
<keyword evidence="2" id="KW-1185">Reference proteome</keyword>
<reference evidence="1 2" key="1">
    <citation type="submission" date="2024-02" db="EMBL/GenBank/DDBJ databases">
        <title>Discinaceae phylogenomics.</title>
        <authorList>
            <person name="Dirks A.C."/>
            <person name="James T.Y."/>
        </authorList>
    </citation>
    <scope>NUCLEOTIDE SEQUENCE [LARGE SCALE GENOMIC DNA]</scope>
    <source>
        <strain evidence="1 2">ACD0624</strain>
    </source>
</reference>
<evidence type="ECO:0000313" key="1">
    <source>
        <dbReference type="EMBL" id="KAL0630816.1"/>
    </source>
</evidence>
<evidence type="ECO:0000313" key="2">
    <source>
        <dbReference type="Proteomes" id="UP001447188"/>
    </source>
</evidence>